<dbReference type="PANTHER" id="PTHR30055:SF235">
    <property type="entry name" value="TRANSCRIPTIONAL REGULATORY PROTEIN"/>
    <property type="match status" value="1"/>
</dbReference>
<dbReference type="AlphaFoldDB" id="A0A512HQ46"/>
<dbReference type="GO" id="GO:0003700">
    <property type="term" value="F:DNA-binding transcription factor activity"/>
    <property type="evidence" value="ECO:0007669"/>
    <property type="project" value="TreeGrafter"/>
</dbReference>
<dbReference type="PANTHER" id="PTHR30055">
    <property type="entry name" value="HTH-TYPE TRANSCRIPTIONAL REGULATOR RUTR"/>
    <property type="match status" value="1"/>
</dbReference>
<feature type="domain" description="HTH tetR-type" evidence="3">
    <location>
        <begin position="6"/>
        <end position="66"/>
    </location>
</feature>
<dbReference type="InterPro" id="IPR050109">
    <property type="entry name" value="HTH-type_TetR-like_transc_reg"/>
</dbReference>
<dbReference type="SUPFAM" id="SSF48498">
    <property type="entry name" value="Tetracyclin repressor-like, C-terminal domain"/>
    <property type="match status" value="1"/>
</dbReference>
<dbReference type="GO" id="GO:0000976">
    <property type="term" value="F:transcription cis-regulatory region binding"/>
    <property type="evidence" value="ECO:0007669"/>
    <property type="project" value="TreeGrafter"/>
</dbReference>
<evidence type="ECO:0000256" key="1">
    <source>
        <dbReference type="ARBA" id="ARBA00023125"/>
    </source>
</evidence>
<evidence type="ECO:0000313" key="5">
    <source>
        <dbReference type="Proteomes" id="UP000321717"/>
    </source>
</evidence>
<evidence type="ECO:0000256" key="2">
    <source>
        <dbReference type="PROSITE-ProRule" id="PRU00335"/>
    </source>
</evidence>
<reference evidence="4 5" key="1">
    <citation type="submission" date="2019-07" db="EMBL/GenBank/DDBJ databases">
        <title>Whole genome shotgun sequence of Rhizobium naphthalenivorans NBRC 107585.</title>
        <authorList>
            <person name="Hosoyama A."/>
            <person name="Uohara A."/>
            <person name="Ohji S."/>
            <person name="Ichikawa N."/>
        </authorList>
    </citation>
    <scope>NUCLEOTIDE SEQUENCE [LARGE SCALE GENOMIC DNA]</scope>
    <source>
        <strain evidence="4 5">NBRC 107585</strain>
    </source>
</reference>
<dbReference type="Proteomes" id="UP000321717">
    <property type="component" value="Unassembled WGS sequence"/>
</dbReference>
<dbReference type="InterPro" id="IPR001647">
    <property type="entry name" value="HTH_TetR"/>
</dbReference>
<dbReference type="InterPro" id="IPR009057">
    <property type="entry name" value="Homeodomain-like_sf"/>
</dbReference>
<dbReference type="Pfam" id="PF00440">
    <property type="entry name" value="TetR_N"/>
    <property type="match status" value="1"/>
</dbReference>
<keyword evidence="1 2" id="KW-0238">DNA-binding</keyword>
<dbReference type="InterPro" id="IPR041678">
    <property type="entry name" value="TetR_C_16"/>
</dbReference>
<dbReference type="Pfam" id="PF17920">
    <property type="entry name" value="TetR_C_16"/>
    <property type="match status" value="1"/>
</dbReference>
<dbReference type="InterPro" id="IPR036271">
    <property type="entry name" value="Tet_transcr_reg_TetR-rel_C_sf"/>
</dbReference>
<accession>A0A512HQ46</accession>
<gene>
    <name evidence="4" type="ORF">RNA01_45170</name>
</gene>
<dbReference type="SUPFAM" id="SSF46689">
    <property type="entry name" value="Homeodomain-like"/>
    <property type="match status" value="1"/>
</dbReference>
<dbReference type="PROSITE" id="PS50977">
    <property type="entry name" value="HTH_TETR_2"/>
    <property type="match status" value="1"/>
</dbReference>
<name>A0A512HQ46_9HYPH</name>
<dbReference type="EMBL" id="BJZP01000057">
    <property type="protein sequence ID" value="GEO87585.1"/>
    <property type="molecule type" value="Genomic_DNA"/>
</dbReference>
<evidence type="ECO:0000313" key="4">
    <source>
        <dbReference type="EMBL" id="GEO87585.1"/>
    </source>
</evidence>
<evidence type="ECO:0000259" key="3">
    <source>
        <dbReference type="PROSITE" id="PS50977"/>
    </source>
</evidence>
<feature type="DNA-binding region" description="H-T-H motif" evidence="2">
    <location>
        <begin position="29"/>
        <end position="48"/>
    </location>
</feature>
<comment type="caution">
    <text evidence="4">The sequence shown here is derived from an EMBL/GenBank/DDBJ whole genome shotgun (WGS) entry which is preliminary data.</text>
</comment>
<sequence>MAVPKISTRERILDAAVLRFSRYSYEETGLRDIAADVGVDVAYVHRCFGSKAELFAEAVAVTIRAEELLSGEPARLAHTLAKQLFTSDGSRPEDGPGKLDIIIHSLTSPAATSILREFIMNDFIKPLSAKLDQPTAQKAAVVAAVITGLGIMRNVLQMDPLLDDEDGKLESYLTALLKTIMASA</sequence>
<dbReference type="Gene3D" id="1.10.357.10">
    <property type="entry name" value="Tetracycline Repressor, domain 2"/>
    <property type="match status" value="1"/>
</dbReference>
<keyword evidence="5" id="KW-1185">Reference proteome</keyword>
<protein>
    <submittedName>
        <fullName evidence="4">TetR family transcriptional regulator</fullName>
    </submittedName>
</protein>
<organism evidence="4 5">
    <name type="scientific">Ciceribacter naphthalenivorans</name>
    <dbReference type="NCBI Taxonomy" id="1118451"/>
    <lineage>
        <taxon>Bacteria</taxon>
        <taxon>Pseudomonadati</taxon>
        <taxon>Pseudomonadota</taxon>
        <taxon>Alphaproteobacteria</taxon>
        <taxon>Hyphomicrobiales</taxon>
        <taxon>Rhizobiaceae</taxon>
        <taxon>Ciceribacter</taxon>
    </lineage>
</organism>
<proteinExistence type="predicted"/>